<protein>
    <submittedName>
        <fullName evidence="9">PepB aminopeptidase</fullName>
    </submittedName>
</protein>
<keyword evidence="10" id="KW-1185">Reference proteome</keyword>
<dbReference type="Pfam" id="PF12404">
    <property type="entry name" value="DUF3663"/>
    <property type="match status" value="1"/>
</dbReference>
<feature type="domain" description="Cytosol aminopeptidase" evidence="8">
    <location>
        <begin position="272"/>
        <end position="279"/>
    </location>
</feature>
<name>A0A1M5I3E8_9ALTE</name>
<evidence type="ECO:0000256" key="7">
    <source>
        <dbReference type="ARBA" id="ARBA00023211"/>
    </source>
</evidence>
<keyword evidence="2 9" id="KW-0031">Aminopeptidase</keyword>
<dbReference type="PRINTS" id="PR00481">
    <property type="entry name" value="LAMNOPPTDASE"/>
</dbReference>
<keyword evidence="3" id="KW-0963">Cytoplasm</keyword>
<dbReference type="InterPro" id="IPR008330">
    <property type="entry name" value="Pept_M17_PepB"/>
</dbReference>
<evidence type="ECO:0000256" key="4">
    <source>
        <dbReference type="ARBA" id="ARBA00022670"/>
    </source>
</evidence>
<dbReference type="SUPFAM" id="SSF53187">
    <property type="entry name" value="Zn-dependent exopeptidases"/>
    <property type="match status" value="1"/>
</dbReference>
<dbReference type="EMBL" id="FQWD01000002">
    <property type="protein sequence ID" value="SHG22510.1"/>
    <property type="molecule type" value="Genomic_DNA"/>
</dbReference>
<dbReference type="GO" id="GO:0006508">
    <property type="term" value="P:proteolysis"/>
    <property type="evidence" value="ECO:0007669"/>
    <property type="project" value="UniProtKB-KW"/>
</dbReference>
<organism evidence="9 10">
    <name type="scientific">Marisediminitalea aggregata</name>
    <dbReference type="NCBI Taxonomy" id="634436"/>
    <lineage>
        <taxon>Bacteria</taxon>
        <taxon>Pseudomonadati</taxon>
        <taxon>Pseudomonadota</taxon>
        <taxon>Gammaproteobacteria</taxon>
        <taxon>Alteromonadales</taxon>
        <taxon>Alteromonadaceae</taxon>
        <taxon>Marisediminitalea</taxon>
    </lineage>
</organism>
<dbReference type="PANTHER" id="PTHR11963">
    <property type="entry name" value="LEUCINE AMINOPEPTIDASE-RELATED"/>
    <property type="match status" value="1"/>
</dbReference>
<evidence type="ECO:0000256" key="3">
    <source>
        <dbReference type="ARBA" id="ARBA00022490"/>
    </source>
</evidence>
<dbReference type="PIRSF" id="PIRSF036388">
    <property type="entry name" value="Ctsl_amnpptdse_B"/>
    <property type="match status" value="1"/>
</dbReference>
<evidence type="ECO:0000256" key="1">
    <source>
        <dbReference type="ARBA" id="ARBA00009528"/>
    </source>
</evidence>
<dbReference type="InterPro" id="IPR047620">
    <property type="entry name" value="M17_PepB-like_N"/>
</dbReference>
<reference evidence="10" key="1">
    <citation type="submission" date="2016-11" db="EMBL/GenBank/DDBJ databases">
        <authorList>
            <person name="Varghese N."/>
            <person name="Submissions S."/>
        </authorList>
    </citation>
    <scope>NUCLEOTIDE SEQUENCE [LARGE SCALE GENOMIC DNA]</scope>
    <source>
        <strain evidence="10">CGMCC 1.8995</strain>
    </source>
</reference>
<evidence type="ECO:0000259" key="8">
    <source>
        <dbReference type="PROSITE" id="PS00631"/>
    </source>
</evidence>
<dbReference type="AlphaFoldDB" id="A0A1M5I3E8"/>
<dbReference type="RefSeq" id="WP_073320842.1">
    <property type="nucleotide sequence ID" value="NZ_FQWD01000002.1"/>
</dbReference>
<dbReference type="PANTHER" id="PTHR11963:SF20">
    <property type="entry name" value="PEPTIDASE B"/>
    <property type="match status" value="1"/>
</dbReference>
<evidence type="ECO:0000313" key="9">
    <source>
        <dbReference type="EMBL" id="SHG22510.1"/>
    </source>
</evidence>
<evidence type="ECO:0000256" key="6">
    <source>
        <dbReference type="ARBA" id="ARBA00022801"/>
    </source>
</evidence>
<dbReference type="OrthoDB" id="9809354at2"/>
<evidence type="ECO:0000256" key="5">
    <source>
        <dbReference type="ARBA" id="ARBA00022723"/>
    </source>
</evidence>
<dbReference type="Proteomes" id="UP000184520">
    <property type="component" value="Unassembled WGS sequence"/>
</dbReference>
<accession>A0A1M5I3E8</accession>
<dbReference type="InterPro" id="IPR000819">
    <property type="entry name" value="Peptidase_M17_C"/>
</dbReference>
<proteinExistence type="inferred from homology"/>
<keyword evidence="4" id="KW-0645">Protease</keyword>
<dbReference type="CDD" id="cd00433">
    <property type="entry name" value="Peptidase_M17"/>
    <property type="match status" value="1"/>
</dbReference>
<keyword evidence="5" id="KW-0479">Metal-binding</keyword>
<dbReference type="GO" id="GO:0070006">
    <property type="term" value="F:metalloaminopeptidase activity"/>
    <property type="evidence" value="ECO:0007669"/>
    <property type="project" value="InterPro"/>
</dbReference>
<keyword evidence="7" id="KW-0464">Manganese</keyword>
<gene>
    <name evidence="9" type="ORF">SAMN05216361_1746</name>
</gene>
<dbReference type="InterPro" id="IPR011356">
    <property type="entry name" value="Leucine_aapep/pepB"/>
</dbReference>
<keyword evidence="6" id="KW-0378">Hydrolase</keyword>
<evidence type="ECO:0000256" key="2">
    <source>
        <dbReference type="ARBA" id="ARBA00022438"/>
    </source>
</evidence>
<dbReference type="GO" id="GO:0030145">
    <property type="term" value="F:manganese ion binding"/>
    <property type="evidence" value="ECO:0007669"/>
    <property type="project" value="InterPro"/>
</dbReference>
<dbReference type="Gene3D" id="3.40.630.10">
    <property type="entry name" value="Zn peptidases"/>
    <property type="match status" value="1"/>
</dbReference>
<comment type="similarity">
    <text evidence="1">Belongs to the peptidase M17 family.</text>
</comment>
<evidence type="ECO:0000313" key="10">
    <source>
        <dbReference type="Proteomes" id="UP000184520"/>
    </source>
</evidence>
<dbReference type="PROSITE" id="PS00631">
    <property type="entry name" value="CYTOSOL_AP"/>
    <property type="match status" value="1"/>
</dbReference>
<dbReference type="Pfam" id="PF00883">
    <property type="entry name" value="Peptidase_M17"/>
    <property type="match status" value="1"/>
</dbReference>
<dbReference type="GO" id="GO:0005737">
    <property type="term" value="C:cytoplasm"/>
    <property type="evidence" value="ECO:0007669"/>
    <property type="project" value="InterPro"/>
</dbReference>
<dbReference type="STRING" id="634436.SAMN05216361_1746"/>
<sequence>MTDMQVKITDTPADISWGEKAVLSFAGNQALIHINGNQDRLRVIRRAARQLDSMNIPVVTLVDTWKKNEQWTFAGSYTRPFKPGRVVFCDNSDKAELEKAFSALLFTRKLINDTPEVLSPMALAQRAADWLKSLAPDAVSYQLVTGEALQAQGWTGIYNVGRGSDREPVFLQLDYNPGGLSDTPVSTALVGKGITFDSGGYSMKSSEGMLDMKCDMGGAATVTGALGLAIMQGLNKRVKLFLCCAENLVSGHAYKLGDILTYKNGTTVEIVNTDAEGRLVLADGLIAAVESQAKYIVDAATLTGAATVALGYDYHAVFSLNPSLSQSLLKVAESEQERFWPLPLEPWHQDRCPSSFADTANSRAQKGGGAGGASNAAGFLSRFVTGNEQGWLHLDLAAAYHGSANAEMPAGGTGAGIKTLAAFLRAEG</sequence>
<dbReference type="NCBIfam" id="NF003450">
    <property type="entry name" value="PRK05015.1"/>
    <property type="match status" value="1"/>
</dbReference>